<sequence length="565" mass="63085">MHIRTLSLWALAQSAVSAARGPFLEAQADGTWVIGNDLWNLTQGPVQAKKLFWEGVPGQDLVGSAVGHYIGYDGEINLRFTNATIAAKGTHFIDVSFSAPAGDLHWVIFDDLPGAYQYFVNRALPSISILRTLWRLAPEHFTHGRTHLRDEPLPDFALYANSTNVQDETWQLEDGSYITKYDWSNAVRDRDFYGVYGPRVGSWYIHPSTEYYNSDHFSQTLTVHRESKTGDAVQLNVVQDTSHFRLGEKTPQPQGKTWGPWLWYINNGSVPDVKARRAIEDRRFPYNWFEDKAYNTRGGLQGTLVLSDGRPASRAAVFLGDANTSVRPSIQGSGYYYTTYTNDKGRFSFKDVRTGSYGLYAWADGGKLADVYTNVTLPGVAVVKDSTRNLGRLTWQVADRTKRIFQIGDFDKKALGFRNGGVPYQHGVTENSPANLTYVVGQSQTSDWYYASSAVGRWEIQFNLTAEEVAAGRDAVLSVSLAGYSQSGAVDVDVNGELYGSLDKNVLASDPALYRSGKTSGEWRFLQYKVAAGKLVEGVNKVGFAVTRYTKFRGFLWDSIILEWE</sequence>
<keyword evidence="9" id="KW-0624">Polysaccharide degradation</keyword>
<dbReference type="GO" id="GO:0102210">
    <property type="term" value="F:rhamnogalacturonan endolyase activity"/>
    <property type="evidence" value="ECO:0007669"/>
    <property type="project" value="UniProtKB-EC"/>
</dbReference>
<dbReference type="InterPro" id="IPR029413">
    <property type="entry name" value="RG-lyase_II"/>
</dbReference>
<evidence type="ECO:0000256" key="1">
    <source>
        <dbReference type="ARBA" id="ARBA00001324"/>
    </source>
</evidence>
<dbReference type="OrthoDB" id="1179585at2759"/>
<keyword evidence="8" id="KW-0119">Carbohydrate metabolism</keyword>
<evidence type="ECO:0000259" key="11">
    <source>
        <dbReference type="Pfam" id="PF14683"/>
    </source>
</evidence>
<evidence type="ECO:0000256" key="3">
    <source>
        <dbReference type="ARBA" id="ARBA00010418"/>
    </source>
</evidence>
<keyword evidence="7 13" id="KW-0456">Lyase</keyword>
<evidence type="ECO:0000313" key="14">
    <source>
        <dbReference type="Proteomes" id="UP000813385"/>
    </source>
</evidence>
<proteinExistence type="inferred from homology"/>
<keyword evidence="14" id="KW-1185">Reference proteome</keyword>
<dbReference type="GO" id="GO:0005576">
    <property type="term" value="C:extracellular region"/>
    <property type="evidence" value="ECO:0007669"/>
    <property type="project" value="UniProtKB-SubCell"/>
</dbReference>
<dbReference type="EMBL" id="JAGPXD010000001">
    <property type="protein sequence ID" value="KAH7374822.1"/>
    <property type="molecule type" value="Genomic_DNA"/>
</dbReference>
<dbReference type="InterPro" id="IPR051850">
    <property type="entry name" value="Polysacch_Lyase_4"/>
</dbReference>
<dbReference type="Gene3D" id="2.60.40.1120">
    <property type="entry name" value="Carboxypeptidase-like, regulatory domain"/>
    <property type="match status" value="1"/>
</dbReference>
<feature type="signal peptide" evidence="10">
    <location>
        <begin position="1"/>
        <end position="18"/>
    </location>
</feature>
<dbReference type="EC" id="4.2.2.23" evidence="4"/>
<dbReference type="InterPro" id="IPR008979">
    <property type="entry name" value="Galactose-bd-like_sf"/>
</dbReference>
<name>A0A8K0X7H6_9PEZI</name>
<dbReference type="Pfam" id="PF14683">
    <property type="entry name" value="CBM-like"/>
    <property type="match status" value="1"/>
</dbReference>
<comment type="catalytic activity">
    <reaction evidence="1">
        <text>Endotype eliminative cleavage of L-alpha-rhamnopyranosyl-(1-&gt;4)-alpha-D-galactopyranosyluronic acid bonds of rhamnogalacturonan I domains in ramified hairy regions of pectin leaving L-rhamnopyranose at the reducing end and 4-deoxy-4,5-unsaturated D-galactopyranosyluronic acid at the non-reducing end.</text>
        <dbReference type="EC" id="4.2.2.23"/>
    </reaction>
</comment>
<keyword evidence="5" id="KW-0964">Secreted</keyword>
<dbReference type="AlphaFoldDB" id="A0A8K0X7H6"/>
<dbReference type="CDD" id="cd10316">
    <property type="entry name" value="RGL4_M"/>
    <property type="match status" value="1"/>
</dbReference>
<dbReference type="SUPFAM" id="SSF49785">
    <property type="entry name" value="Galactose-binding domain-like"/>
    <property type="match status" value="1"/>
</dbReference>
<organism evidence="13 14">
    <name type="scientific">Plectosphaerella cucumerina</name>
    <dbReference type="NCBI Taxonomy" id="40658"/>
    <lineage>
        <taxon>Eukaryota</taxon>
        <taxon>Fungi</taxon>
        <taxon>Dikarya</taxon>
        <taxon>Ascomycota</taxon>
        <taxon>Pezizomycotina</taxon>
        <taxon>Sordariomycetes</taxon>
        <taxon>Hypocreomycetidae</taxon>
        <taxon>Glomerellales</taxon>
        <taxon>Plectosphaerellaceae</taxon>
        <taxon>Plectosphaerella</taxon>
    </lineage>
</organism>
<dbReference type="Gene3D" id="2.60.120.260">
    <property type="entry name" value="Galactose-binding domain-like"/>
    <property type="match status" value="1"/>
</dbReference>
<dbReference type="PANTHER" id="PTHR32018:SF1">
    <property type="entry name" value="RHAMNOGALACTURONAN ENDOLYASE"/>
    <property type="match status" value="1"/>
</dbReference>
<evidence type="ECO:0000313" key="13">
    <source>
        <dbReference type="EMBL" id="KAH7374822.1"/>
    </source>
</evidence>
<dbReference type="InterPro" id="IPR011013">
    <property type="entry name" value="Gal_mutarotase_sf_dom"/>
</dbReference>
<dbReference type="GO" id="GO:0030246">
    <property type="term" value="F:carbohydrate binding"/>
    <property type="evidence" value="ECO:0007669"/>
    <property type="project" value="InterPro"/>
</dbReference>
<evidence type="ECO:0000256" key="5">
    <source>
        <dbReference type="ARBA" id="ARBA00022525"/>
    </source>
</evidence>
<dbReference type="SUPFAM" id="SSF49452">
    <property type="entry name" value="Starch-binding domain-like"/>
    <property type="match status" value="1"/>
</dbReference>
<evidence type="ECO:0000256" key="2">
    <source>
        <dbReference type="ARBA" id="ARBA00004613"/>
    </source>
</evidence>
<dbReference type="Pfam" id="PF14686">
    <property type="entry name" value="fn3_3"/>
    <property type="match status" value="1"/>
</dbReference>
<evidence type="ECO:0000256" key="4">
    <source>
        <dbReference type="ARBA" id="ARBA00012437"/>
    </source>
</evidence>
<dbReference type="InterPro" id="IPR013784">
    <property type="entry name" value="Carb-bd-like_fold"/>
</dbReference>
<dbReference type="PANTHER" id="PTHR32018">
    <property type="entry name" value="RHAMNOGALACTURONATE LYASE FAMILY PROTEIN"/>
    <property type="match status" value="1"/>
</dbReference>
<reference evidence="13" key="1">
    <citation type="journal article" date="2021" name="Nat. Commun.">
        <title>Genetic determinants of endophytism in the Arabidopsis root mycobiome.</title>
        <authorList>
            <person name="Mesny F."/>
            <person name="Miyauchi S."/>
            <person name="Thiergart T."/>
            <person name="Pickel B."/>
            <person name="Atanasova L."/>
            <person name="Karlsson M."/>
            <person name="Huettel B."/>
            <person name="Barry K.W."/>
            <person name="Haridas S."/>
            <person name="Chen C."/>
            <person name="Bauer D."/>
            <person name="Andreopoulos W."/>
            <person name="Pangilinan J."/>
            <person name="LaButti K."/>
            <person name="Riley R."/>
            <person name="Lipzen A."/>
            <person name="Clum A."/>
            <person name="Drula E."/>
            <person name="Henrissat B."/>
            <person name="Kohler A."/>
            <person name="Grigoriev I.V."/>
            <person name="Martin F.M."/>
            <person name="Hacquard S."/>
        </authorList>
    </citation>
    <scope>NUCLEOTIDE SEQUENCE</scope>
    <source>
        <strain evidence="13">MPI-CAGE-AT-0016</strain>
    </source>
</reference>
<dbReference type="Proteomes" id="UP000813385">
    <property type="component" value="Unassembled WGS sequence"/>
</dbReference>
<dbReference type="InterPro" id="IPR014718">
    <property type="entry name" value="GH-type_carb-bd"/>
</dbReference>
<evidence type="ECO:0000256" key="7">
    <source>
        <dbReference type="ARBA" id="ARBA00023239"/>
    </source>
</evidence>
<comment type="similarity">
    <text evidence="3">Belongs to the polysaccharide lyase 4 family.</text>
</comment>
<dbReference type="Gene3D" id="2.70.98.10">
    <property type="match status" value="1"/>
</dbReference>
<accession>A0A8K0X7H6</accession>
<gene>
    <name evidence="13" type="ORF">B0T11DRAFT_308650</name>
</gene>
<feature type="domain" description="Rhamnogalacturonan lyase" evidence="12">
    <location>
        <begin position="309"/>
        <end position="376"/>
    </location>
</feature>
<evidence type="ECO:0000256" key="8">
    <source>
        <dbReference type="ARBA" id="ARBA00023277"/>
    </source>
</evidence>
<evidence type="ECO:0000256" key="6">
    <source>
        <dbReference type="ARBA" id="ARBA00022729"/>
    </source>
</evidence>
<dbReference type="CDD" id="cd10320">
    <property type="entry name" value="RGL4_N"/>
    <property type="match status" value="1"/>
</dbReference>
<keyword evidence="6 10" id="KW-0732">Signal</keyword>
<comment type="subcellular location">
    <subcellularLocation>
        <location evidence="2">Secreted</location>
    </subcellularLocation>
</comment>
<protein>
    <recommendedName>
        <fullName evidence="4">rhamnogalacturonan endolyase</fullName>
        <ecNumber evidence="4">4.2.2.23</ecNumber>
    </recommendedName>
</protein>
<evidence type="ECO:0000256" key="9">
    <source>
        <dbReference type="ARBA" id="ARBA00023326"/>
    </source>
</evidence>
<comment type="caution">
    <text evidence="13">The sequence shown here is derived from an EMBL/GenBank/DDBJ whole genome shotgun (WGS) entry which is preliminary data.</text>
</comment>
<evidence type="ECO:0000256" key="10">
    <source>
        <dbReference type="SAM" id="SignalP"/>
    </source>
</evidence>
<dbReference type="GO" id="GO:0000272">
    <property type="term" value="P:polysaccharide catabolic process"/>
    <property type="evidence" value="ECO:0007669"/>
    <property type="project" value="UniProtKB-KW"/>
</dbReference>
<evidence type="ECO:0000259" key="12">
    <source>
        <dbReference type="Pfam" id="PF14686"/>
    </source>
</evidence>
<feature type="domain" description="Rhamnogalacturonan lyase" evidence="11">
    <location>
        <begin position="403"/>
        <end position="562"/>
    </location>
</feature>
<dbReference type="SUPFAM" id="SSF74650">
    <property type="entry name" value="Galactose mutarotase-like"/>
    <property type="match status" value="1"/>
</dbReference>
<dbReference type="InterPro" id="IPR029411">
    <property type="entry name" value="RG-lyase_III"/>
</dbReference>
<feature type="chain" id="PRO_5035436451" description="rhamnogalacturonan endolyase" evidence="10">
    <location>
        <begin position="19"/>
        <end position="565"/>
    </location>
</feature>